<proteinExistence type="predicted"/>
<evidence type="ECO:0000313" key="4">
    <source>
        <dbReference type="EMBL" id="CUH73533.1"/>
    </source>
</evidence>
<dbReference type="EMBL" id="CYSB01000004">
    <property type="protein sequence ID" value="CUH62790.1"/>
    <property type="molecule type" value="Genomic_DNA"/>
</dbReference>
<keyword evidence="5" id="KW-1185">Reference proteome</keyword>
<evidence type="ECO:0000313" key="6">
    <source>
        <dbReference type="Proteomes" id="UP000051887"/>
    </source>
</evidence>
<dbReference type="Proteomes" id="UP000051887">
    <property type="component" value="Unassembled WGS sequence"/>
</dbReference>
<feature type="compositionally biased region" description="Polar residues" evidence="1">
    <location>
        <begin position="217"/>
        <end position="227"/>
    </location>
</feature>
<reference evidence="3 5" key="1">
    <citation type="submission" date="2015-09" db="EMBL/GenBank/DDBJ databases">
        <authorList>
            <person name="Rodrigo-Torres L."/>
            <person name="Arahal D.R."/>
        </authorList>
    </citation>
    <scope>NUCLEOTIDE SEQUENCE [LARGE SCALE GENOMIC DNA]</scope>
    <source>
        <strain evidence="3 5">CECT 5118</strain>
    </source>
</reference>
<dbReference type="EMBL" id="CYSC01000041">
    <property type="protein sequence ID" value="CUH73533.1"/>
    <property type="molecule type" value="Genomic_DNA"/>
</dbReference>
<evidence type="ECO:0000256" key="2">
    <source>
        <dbReference type="SAM" id="SignalP"/>
    </source>
</evidence>
<evidence type="ECO:0000256" key="1">
    <source>
        <dbReference type="SAM" id="MobiDB-lite"/>
    </source>
</evidence>
<dbReference type="AlphaFoldDB" id="A0A0P1FXF2"/>
<evidence type="ECO:0000313" key="5">
    <source>
        <dbReference type="Proteomes" id="UP000051086"/>
    </source>
</evidence>
<accession>A0A0P1FXF2</accession>
<feature type="region of interest" description="Disordered" evidence="1">
    <location>
        <begin position="210"/>
        <end position="235"/>
    </location>
</feature>
<gene>
    <name evidence="3" type="ORF">TL5118_00181</name>
    <name evidence="4" type="ORF">TL5120_03343</name>
</gene>
<dbReference type="OrthoDB" id="7865311at2"/>
<evidence type="ECO:0000313" key="3">
    <source>
        <dbReference type="EMBL" id="CUH62790.1"/>
    </source>
</evidence>
<feature type="chain" id="PRO_5009792566" evidence="2">
    <location>
        <begin position="23"/>
        <end position="414"/>
    </location>
</feature>
<name>A0A0P1FXF2_9RHOB</name>
<feature type="signal peptide" evidence="2">
    <location>
        <begin position="1"/>
        <end position="22"/>
    </location>
</feature>
<reference evidence="4 6" key="2">
    <citation type="submission" date="2015-09" db="EMBL/GenBank/DDBJ databases">
        <authorList>
            <consortium name="Swine Surveillance"/>
        </authorList>
    </citation>
    <scope>NUCLEOTIDE SEQUENCE [LARGE SCALE GENOMIC DNA]</scope>
    <source>
        <strain evidence="4 6">5120</strain>
    </source>
</reference>
<keyword evidence="2" id="KW-0732">Signal</keyword>
<dbReference type="RefSeq" id="WP_058244687.1">
    <property type="nucleotide sequence ID" value="NZ_CYSB01000004.1"/>
</dbReference>
<dbReference type="Proteomes" id="UP000051086">
    <property type="component" value="Unassembled WGS sequence"/>
</dbReference>
<feature type="region of interest" description="Disordered" evidence="1">
    <location>
        <begin position="96"/>
        <end position="124"/>
    </location>
</feature>
<organism evidence="4 6">
    <name type="scientific">Thalassovita autumnalis</name>
    <dbReference type="NCBI Taxonomy" id="2072972"/>
    <lineage>
        <taxon>Bacteria</taxon>
        <taxon>Pseudomonadati</taxon>
        <taxon>Pseudomonadota</taxon>
        <taxon>Alphaproteobacteria</taxon>
        <taxon>Rhodobacterales</taxon>
        <taxon>Roseobacteraceae</taxon>
        <taxon>Thalassovita</taxon>
    </lineage>
</organism>
<dbReference type="PROSITE" id="PS51257">
    <property type="entry name" value="PROKAR_LIPOPROTEIN"/>
    <property type="match status" value="1"/>
</dbReference>
<protein>
    <submittedName>
        <fullName evidence="4">Uncharacterized protein</fullName>
    </submittedName>
</protein>
<sequence>MPKRFQTCLRATSASVLCLSLAACFSPLDGVERLSDVPISEASGNGVAALPDAAELEGENPLLAGLMAREGAEDSAEAAAPEPKRKFLFGFLKPKSKPAEAPVTDAADAESPVEASTEDTAAVETEPRKPLFGFLKRKPTEQETVEVAALETPAVVTDLADPATPVLAKAEETTDTETKGVLSWLRRQKDAPLEDKPDLTTLPEVKDAKADEAAEATVQTASLTPTGPATEKNAPGLFSLFRSKPKDAPAPKGIAFGTRVGFGSAAPLCDYPKKKIGKLVAQYPEKKPVYWLYDSAPGFEEARAFYIKGFADGCLRQVQATVVVFGSVEMHEQIRYGLPADLHPYSDTDKAYERVKRSVCKVGAKKPCGDKLPLLTPNTVFLSLYSTEVSAQDWANLLLHDGQLMASDRKSGDS</sequence>